<name>X6MWG8_RETFI</name>
<comment type="caution">
    <text evidence="3">The sequence shown here is derived from an EMBL/GenBank/DDBJ whole genome shotgun (WGS) entry which is preliminary data.</text>
</comment>
<feature type="compositionally biased region" description="Acidic residues" evidence="1">
    <location>
        <begin position="255"/>
        <end position="265"/>
    </location>
</feature>
<gene>
    <name evidence="3" type="ORF">RFI_19090</name>
</gene>
<organism evidence="3 4">
    <name type="scientific">Reticulomyxa filosa</name>
    <dbReference type="NCBI Taxonomy" id="46433"/>
    <lineage>
        <taxon>Eukaryota</taxon>
        <taxon>Sar</taxon>
        <taxon>Rhizaria</taxon>
        <taxon>Retaria</taxon>
        <taxon>Foraminifera</taxon>
        <taxon>Monothalamids</taxon>
        <taxon>Reticulomyxidae</taxon>
        <taxon>Reticulomyxa</taxon>
    </lineage>
</organism>
<evidence type="ECO:0000313" key="4">
    <source>
        <dbReference type="Proteomes" id="UP000023152"/>
    </source>
</evidence>
<sequence length="310" mass="35570">MYILETNKQTNKSRIITKGQNVSAQFILEPEIEEERTNESGEDQTRTKADDMPVLQRMSNRSSDTNQSDITLNPESTKKEKEPMSDHRSIITVDNDNETNGNETEHKNTMTSGDNSGNDSNKPPDQSKEGQNVTTDDKSIKTYIPNDWNESELRLKLGSCSPLSVNFTPDQHDSQFQVVEMVFDSVQKKDLAMKLLQYVQGNTGRSSKTFPKRPASEEKYVEVGLEPVRFTRPDVPEDEGTPPERKNSLRIPEFEGNESDDEDESDPLDSVIFVCFFFFFFFFLKWSRTSLNVLVLLCYYKKKKKDDRKG</sequence>
<accession>X6MWG8</accession>
<keyword evidence="4" id="KW-1185">Reference proteome</keyword>
<reference evidence="3 4" key="1">
    <citation type="journal article" date="2013" name="Curr. Biol.">
        <title>The Genome of the Foraminiferan Reticulomyxa filosa.</title>
        <authorList>
            <person name="Glockner G."/>
            <person name="Hulsmann N."/>
            <person name="Schleicher M."/>
            <person name="Noegel A.A."/>
            <person name="Eichinger L."/>
            <person name="Gallinger C."/>
            <person name="Pawlowski J."/>
            <person name="Sierra R."/>
            <person name="Euteneuer U."/>
            <person name="Pillet L."/>
            <person name="Moustafa A."/>
            <person name="Platzer M."/>
            <person name="Groth M."/>
            <person name="Szafranski K."/>
            <person name="Schliwa M."/>
        </authorList>
    </citation>
    <scope>NUCLEOTIDE SEQUENCE [LARGE SCALE GENOMIC DNA]</scope>
</reference>
<dbReference type="EMBL" id="ASPP01015346">
    <property type="protein sequence ID" value="ETO18189.1"/>
    <property type="molecule type" value="Genomic_DNA"/>
</dbReference>
<keyword evidence="2" id="KW-0472">Membrane</keyword>
<feature type="region of interest" description="Disordered" evidence="1">
    <location>
        <begin position="30"/>
        <end position="138"/>
    </location>
</feature>
<keyword evidence="2" id="KW-1133">Transmembrane helix</keyword>
<feature type="compositionally biased region" description="Basic and acidic residues" evidence="1">
    <location>
        <begin position="35"/>
        <end position="51"/>
    </location>
</feature>
<dbReference type="Proteomes" id="UP000023152">
    <property type="component" value="Unassembled WGS sequence"/>
</dbReference>
<feature type="compositionally biased region" description="Polar residues" evidence="1">
    <location>
        <begin position="57"/>
        <end position="75"/>
    </location>
</feature>
<feature type="compositionally biased region" description="Basic and acidic residues" evidence="1">
    <location>
        <begin position="76"/>
        <end position="89"/>
    </location>
</feature>
<feature type="region of interest" description="Disordered" evidence="1">
    <location>
        <begin position="231"/>
        <end position="265"/>
    </location>
</feature>
<feature type="transmembrane region" description="Helical" evidence="2">
    <location>
        <begin position="271"/>
        <end position="300"/>
    </location>
</feature>
<protein>
    <submittedName>
        <fullName evidence="3">Uncharacterized protein</fullName>
    </submittedName>
</protein>
<keyword evidence="2" id="KW-0812">Transmembrane</keyword>
<evidence type="ECO:0000256" key="2">
    <source>
        <dbReference type="SAM" id="Phobius"/>
    </source>
</evidence>
<feature type="compositionally biased region" description="Polar residues" evidence="1">
    <location>
        <begin position="109"/>
        <end position="134"/>
    </location>
</feature>
<dbReference type="AlphaFoldDB" id="X6MWG8"/>
<evidence type="ECO:0000256" key="1">
    <source>
        <dbReference type="SAM" id="MobiDB-lite"/>
    </source>
</evidence>
<proteinExistence type="predicted"/>
<evidence type="ECO:0000313" key="3">
    <source>
        <dbReference type="EMBL" id="ETO18189.1"/>
    </source>
</evidence>